<evidence type="ECO:0008006" key="2">
    <source>
        <dbReference type="Google" id="ProtNLM"/>
    </source>
</evidence>
<dbReference type="GO" id="GO:0003824">
    <property type="term" value="F:catalytic activity"/>
    <property type="evidence" value="ECO:0007669"/>
    <property type="project" value="InterPro"/>
</dbReference>
<dbReference type="SUPFAM" id="SSF53927">
    <property type="entry name" value="Cytidine deaminase-like"/>
    <property type="match status" value="1"/>
</dbReference>
<protein>
    <recommendedName>
        <fullName evidence="2">CMP/dCMP-type deaminase domain-containing protein</fullName>
    </recommendedName>
</protein>
<evidence type="ECO:0000313" key="1">
    <source>
        <dbReference type="EMBL" id="GAH83027.1"/>
    </source>
</evidence>
<gene>
    <name evidence="1" type="ORF">S03H2_61369</name>
</gene>
<name>X1IMV3_9ZZZZ</name>
<feature type="non-terminal residue" evidence="1">
    <location>
        <position position="163"/>
    </location>
</feature>
<comment type="caution">
    <text evidence="1">The sequence shown here is derived from an EMBL/GenBank/DDBJ whole genome shotgun (WGS) entry which is preliminary data.</text>
</comment>
<dbReference type="Gene3D" id="3.40.140.10">
    <property type="entry name" value="Cytidine Deaminase, domain 2"/>
    <property type="match status" value="1"/>
</dbReference>
<dbReference type="InterPro" id="IPR016193">
    <property type="entry name" value="Cytidine_deaminase-like"/>
</dbReference>
<accession>X1IMV3</accession>
<reference evidence="1" key="1">
    <citation type="journal article" date="2014" name="Front. Microbiol.">
        <title>High frequency of phylogenetically diverse reductive dehalogenase-homologous genes in deep subseafloor sedimentary metagenomes.</title>
        <authorList>
            <person name="Kawai M."/>
            <person name="Futagami T."/>
            <person name="Toyoda A."/>
            <person name="Takaki Y."/>
            <person name="Nishi S."/>
            <person name="Hori S."/>
            <person name="Arai W."/>
            <person name="Tsubouchi T."/>
            <person name="Morono Y."/>
            <person name="Uchiyama I."/>
            <person name="Ito T."/>
            <person name="Fujiyama A."/>
            <person name="Inagaki F."/>
            <person name="Takami H."/>
        </authorList>
    </citation>
    <scope>NUCLEOTIDE SEQUENCE</scope>
    <source>
        <strain evidence="1">Expedition CK06-06</strain>
    </source>
</reference>
<proteinExistence type="predicted"/>
<dbReference type="AlphaFoldDB" id="X1IMV3"/>
<organism evidence="1">
    <name type="scientific">marine sediment metagenome</name>
    <dbReference type="NCBI Taxonomy" id="412755"/>
    <lineage>
        <taxon>unclassified sequences</taxon>
        <taxon>metagenomes</taxon>
        <taxon>ecological metagenomes</taxon>
    </lineage>
</organism>
<sequence length="163" mass="18713">MKAFEKLEKIDQNEEGIPHGQRVAKCVSMADISLLHNEDFNKSKDDEEKYFEKIQTYLELVEKPGSRQPAQNELMMNLAGDVSLMSVCFKQQVGAVIIDENGIIQSLGYNRTPDNIKDCAIDFKQCFRDYIVDKSEKCNECGSVIDIKDEDYKRFGKNLDQCR</sequence>
<dbReference type="EMBL" id="BARU01039614">
    <property type="protein sequence ID" value="GAH83027.1"/>
    <property type="molecule type" value="Genomic_DNA"/>
</dbReference>